<feature type="transmembrane region" description="Helical" evidence="8">
    <location>
        <begin position="171"/>
        <end position="190"/>
    </location>
</feature>
<keyword evidence="4 8" id="KW-0812">Transmembrane</keyword>
<evidence type="ECO:0000313" key="9">
    <source>
        <dbReference type="EMBL" id="MVT08928.1"/>
    </source>
</evidence>
<reference evidence="9 10" key="1">
    <citation type="submission" date="2019-12" db="EMBL/GenBank/DDBJ databases">
        <title>Chitinophaga sp. strain ysch24 (GDMCC 1.1355), whole genome shotgun sequence.</title>
        <authorList>
            <person name="Zhang X."/>
        </authorList>
    </citation>
    <scope>NUCLEOTIDE SEQUENCE [LARGE SCALE GENOMIC DNA]</scope>
    <source>
        <strain evidence="10">ysch24</strain>
    </source>
</reference>
<feature type="transmembrane region" description="Helical" evidence="8">
    <location>
        <begin position="12"/>
        <end position="29"/>
    </location>
</feature>
<keyword evidence="5 9" id="KW-0378">Hydrolase</keyword>
<accession>A0A7K1U3J8</accession>
<evidence type="ECO:0000256" key="8">
    <source>
        <dbReference type="SAM" id="Phobius"/>
    </source>
</evidence>
<dbReference type="InterPro" id="IPR026392">
    <property type="entry name" value="Exo/Archaeosortase_dom"/>
</dbReference>
<evidence type="ECO:0000256" key="2">
    <source>
        <dbReference type="ARBA" id="ARBA00022475"/>
    </source>
</evidence>
<comment type="caution">
    <text evidence="9">The sequence shown here is derived from an EMBL/GenBank/DDBJ whole genome shotgun (WGS) entry which is preliminary data.</text>
</comment>
<feature type="transmembrane region" description="Helical" evidence="8">
    <location>
        <begin position="65"/>
        <end position="88"/>
    </location>
</feature>
<evidence type="ECO:0000313" key="10">
    <source>
        <dbReference type="Proteomes" id="UP000461730"/>
    </source>
</evidence>
<evidence type="ECO:0000256" key="6">
    <source>
        <dbReference type="ARBA" id="ARBA00022989"/>
    </source>
</evidence>
<keyword evidence="2" id="KW-1003">Cell membrane</keyword>
<dbReference type="NCBIfam" id="TIGR04178">
    <property type="entry name" value="exo_archaeo"/>
    <property type="match status" value="1"/>
</dbReference>
<dbReference type="Pfam" id="PF09721">
    <property type="entry name" value="Exosortase_EpsH"/>
    <property type="match status" value="1"/>
</dbReference>
<keyword evidence="10" id="KW-1185">Reference proteome</keyword>
<feature type="transmembrane region" description="Helical" evidence="8">
    <location>
        <begin position="281"/>
        <end position="299"/>
    </location>
</feature>
<gene>
    <name evidence="9" type="primary">xrtN</name>
    <name evidence="9" type="ORF">GO493_11710</name>
</gene>
<evidence type="ECO:0000256" key="1">
    <source>
        <dbReference type="ARBA" id="ARBA00004651"/>
    </source>
</evidence>
<evidence type="ECO:0000256" key="4">
    <source>
        <dbReference type="ARBA" id="ARBA00022692"/>
    </source>
</evidence>
<dbReference type="AlphaFoldDB" id="A0A7K1U3J8"/>
<proteinExistence type="predicted"/>
<dbReference type="EMBL" id="WRXN01000004">
    <property type="protein sequence ID" value="MVT08928.1"/>
    <property type="molecule type" value="Genomic_DNA"/>
</dbReference>
<comment type="subcellular location">
    <subcellularLocation>
        <location evidence="1">Cell membrane</location>
        <topology evidence="1">Multi-pass membrane protein</topology>
    </subcellularLocation>
</comment>
<dbReference type="InterPro" id="IPR031006">
    <property type="entry name" value="Exosort_XrtN"/>
</dbReference>
<feature type="transmembrane region" description="Helical" evidence="8">
    <location>
        <begin position="100"/>
        <end position="119"/>
    </location>
</feature>
<feature type="transmembrane region" description="Helical" evidence="8">
    <location>
        <begin position="131"/>
        <end position="151"/>
    </location>
</feature>
<dbReference type="GO" id="GO:0008233">
    <property type="term" value="F:peptidase activity"/>
    <property type="evidence" value="ECO:0007669"/>
    <property type="project" value="UniProtKB-KW"/>
</dbReference>
<sequence length="450" mass="50106">MNKKLIMLLNAGRFWPLLIVSCYAITFLLGLQEYIVLSSAGFLLGIVALYSTATFNTAEKGGLRFFILTCLLFLLYICLPARTLLYLSLAGACLFLCETFYGRISFLPLIVLCIMSPLFDAGMNIFSFPVRLQLSAVAGRLMMFLGLPAGVQGNTILFNGNEFTVDPACMGLQMMVTSLLCGLVLIGIYQKRSGKTLAIRPVVGLLLCIVLLNILSNLLRIICLVWLNILPGTIAHDLIGIICLGVYVLAPMLPLIQLAMNRYGKKTVTHRKRYTLRSAGLSFLLNMLLAGLMLTGAHISQTNDLNKKVLPHVAAIPGYTQEVLPGYVIKLENDSLLVYIKHIPSGYYSEHHPMMCWKGSGYSFYKVQETRLANGRTIYTALLQQGNKQLYTAWWYDNGLVTTISQMEWRWDVLCGAHPYSLVNMTAATEQELRKGITEALRSQPFKSLL</sequence>
<keyword evidence="7 8" id="KW-0472">Membrane</keyword>
<dbReference type="RefSeq" id="WP_157306345.1">
    <property type="nucleotide sequence ID" value="NZ_WRXN01000004.1"/>
</dbReference>
<evidence type="ECO:0000256" key="5">
    <source>
        <dbReference type="ARBA" id="ARBA00022801"/>
    </source>
</evidence>
<evidence type="ECO:0000256" key="7">
    <source>
        <dbReference type="ARBA" id="ARBA00023136"/>
    </source>
</evidence>
<keyword evidence="6 8" id="KW-1133">Transmembrane helix</keyword>
<dbReference type="GO" id="GO:0006508">
    <property type="term" value="P:proteolysis"/>
    <property type="evidence" value="ECO:0007669"/>
    <property type="project" value="UniProtKB-KW"/>
</dbReference>
<feature type="transmembrane region" description="Helical" evidence="8">
    <location>
        <begin position="35"/>
        <end position="53"/>
    </location>
</feature>
<keyword evidence="3" id="KW-0645">Protease</keyword>
<dbReference type="NCBIfam" id="TIGR04476">
    <property type="entry name" value="exosort_XrtN"/>
    <property type="match status" value="1"/>
</dbReference>
<feature type="transmembrane region" description="Helical" evidence="8">
    <location>
        <begin position="202"/>
        <end position="227"/>
    </location>
</feature>
<dbReference type="InterPro" id="IPR019127">
    <property type="entry name" value="Exosortase"/>
</dbReference>
<dbReference type="GO" id="GO:0005886">
    <property type="term" value="C:plasma membrane"/>
    <property type="evidence" value="ECO:0007669"/>
    <property type="project" value="UniProtKB-SubCell"/>
</dbReference>
<organism evidence="9 10">
    <name type="scientific">Chitinophaga tropicalis</name>
    <dbReference type="NCBI Taxonomy" id="2683588"/>
    <lineage>
        <taxon>Bacteria</taxon>
        <taxon>Pseudomonadati</taxon>
        <taxon>Bacteroidota</taxon>
        <taxon>Chitinophagia</taxon>
        <taxon>Chitinophagales</taxon>
        <taxon>Chitinophagaceae</taxon>
        <taxon>Chitinophaga</taxon>
    </lineage>
</organism>
<dbReference type="EC" id="3.4.22.-" evidence="9"/>
<protein>
    <submittedName>
        <fullName evidence="9">Exosortase N</fullName>
        <ecNumber evidence="9">3.4.22.-</ecNumber>
    </submittedName>
</protein>
<name>A0A7K1U3J8_9BACT</name>
<dbReference type="Proteomes" id="UP000461730">
    <property type="component" value="Unassembled WGS sequence"/>
</dbReference>
<feature type="transmembrane region" description="Helical" evidence="8">
    <location>
        <begin position="239"/>
        <end position="260"/>
    </location>
</feature>
<evidence type="ECO:0000256" key="3">
    <source>
        <dbReference type="ARBA" id="ARBA00022670"/>
    </source>
</evidence>